<reference evidence="1" key="1">
    <citation type="journal article" date="2014" name="Nat. Commun.">
        <title>The tobacco genome sequence and its comparison with those of tomato and potato.</title>
        <authorList>
            <person name="Sierro N."/>
            <person name="Battey J.N."/>
            <person name="Ouadi S."/>
            <person name="Bakaher N."/>
            <person name="Bovet L."/>
            <person name="Willig A."/>
            <person name="Goepfert S."/>
            <person name="Peitsch M.C."/>
            <person name="Ivanov N.V."/>
        </authorList>
    </citation>
    <scope>NUCLEOTIDE SEQUENCE [LARGE SCALE GENOMIC DNA]</scope>
</reference>
<name>A0AC58S173_TOBAC</name>
<gene>
    <name evidence="2" type="primary">LOC107800984</name>
</gene>
<keyword evidence="2" id="KW-0808">Transferase</keyword>
<proteinExistence type="predicted"/>
<accession>A0AC58S173</accession>
<keyword evidence="1" id="KW-1185">Reference proteome</keyword>
<organism evidence="1 2">
    <name type="scientific">Nicotiana tabacum</name>
    <name type="common">Common tobacco</name>
    <dbReference type="NCBI Taxonomy" id="4097"/>
    <lineage>
        <taxon>Eukaryota</taxon>
        <taxon>Viridiplantae</taxon>
        <taxon>Streptophyta</taxon>
        <taxon>Embryophyta</taxon>
        <taxon>Tracheophyta</taxon>
        <taxon>Spermatophyta</taxon>
        <taxon>Magnoliopsida</taxon>
        <taxon>eudicotyledons</taxon>
        <taxon>Gunneridae</taxon>
        <taxon>Pentapetalae</taxon>
        <taxon>asterids</taxon>
        <taxon>lamiids</taxon>
        <taxon>Solanales</taxon>
        <taxon>Solanaceae</taxon>
        <taxon>Nicotianoideae</taxon>
        <taxon>Nicotianeae</taxon>
        <taxon>Nicotiana</taxon>
    </lineage>
</organism>
<evidence type="ECO:0000313" key="2">
    <source>
        <dbReference type="RefSeq" id="XP_075078746.1"/>
    </source>
</evidence>
<reference evidence="2" key="2">
    <citation type="submission" date="2025-08" db="UniProtKB">
        <authorList>
            <consortium name="RefSeq"/>
        </authorList>
    </citation>
    <scope>IDENTIFICATION</scope>
    <source>
        <tissue evidence="2">Leaf</tissue>
    </source>
</reference>
<dbReference type="RefSeq" id="XP_075078746.1">
    <property type="nucleotide sequence ID" value="XM_075222645.1"/>
</dbReference>
<keyword evidence="2" id="KW-0418">Kinase</keyword>
<sequence>MESANIAGSSSIVAKTFTFEELTNTTRNFRDDCLLGEGGCGRVYKGQLHEQVVAIMQVDQNGNRKFLVEVLRLNLLHHPNIVNIIGYSADRDHRLLVYKYMPLGSLKDYIQGKFVDQRSEILRNGRSNASRQLSSKRFTTSSYSRRNVCSRATYKMPRHIRGGHIFDSHCFRKV</sequence>
<dbReference type="Proteomes" id="UP000790787">
    <property type="component" value="Chromosome 10"/>
</dbReference>
<protein>
    <submittedName>
        <fullName evidence="2">Serine/threonine-protein kinase PBL7 isoform X4</fullName>
    </submittedName>
</protein>
<evidence type="ECO:0000313" key="1">
    <source>
        <dbReference type="Proteomes" id="UP000790787"/>
    </source>
</evidence>